<organism evidence="1 2">
    <name type="scientific">Lysinibacillus mangiferihumi</name>
    <dbReference type="NCBI Taxonomy" id="1130819"/>
    <lineage>
        <taxon>Bacteria</taxon>
        <taxon>Bacillati</taxon>
        <taxon>Bacillota</taxon>
        <taxon>Bacilli</taxon>
        <taxon>Bacillales</taxon>
        <taxon>Bacillaceae</taxon>
        <taxon>Lysinibacillus</taxon>
    </lineage>
</organism>
<comment type="caution">
    <text evidence="1">The sequence shown here is derived from an EMBL/GenBank/DDBJ whole genome shotgun (WGS) entry which is preliminary data.</text>
</comment>
<gene>
    <name evidence="1" type="ORF">FC756_25270</name>
</gene>
<name>A0A4U2XYY4_9BACI</name>
<evidence type="ECO:0000313" key="2">
    <source>
        <dbReference type="Proteomes" id="UP000308744"/>
    </source>
</evidence>
<accession>A0A4U2XYY4</accession>
<protein>
    <submittedName>
        <fullName evidence="1">Uncharacterized protein</fullName>
    </submittedName>
</protein>
<dbReference type="Proteomes" id="UP000308744">
    <property type="component" value="Unassembled WGS sequence"/>
</dbReference>
<dbReference type="EMBL" id="SZPU01000129">
    <property type="protein sequence ID" value="TKI53186.1"/>
    <property type="molecule type" value="Genomic_DNA"/>
</dbReference>
<keyword evidence="2" id="KW-1185">Reference proteome</keyword>
<proteinExistence type="predicted"/>
<sequence>MEQVLKEMLSPSNQYKVQIIKRKDGLFTTEVYMWQEDCGYEYWSPIKKGLSLIETEEGAVTLAIDHLREYSGEIITL</sequence>
<reference evidence="1 2" key="1">
    <citation type="submission" date="2019-04" db="EMBL/GenBank/DDBJ databases">
        <title>Lysinibacillus genome sequencing.</title>
        <authorList>
            <person name="Dunlap C."/>
        </authorList>
    </citation>
    <scope>NUCLEOTIDE SEQUENCE [LARGE SCALE GENOMIC DNA]</scope>
    <source>
        <strain evidence="1 2">CCTCC AB 2010389</strain>
    </source>
</reference>
<dbReference type="RefSeq" id="WP_107895810.1">
    <property type="nucleotide sequence ID" value="NZ_PYWM01000013.1"/>
</dbReference>
<dbReference type="AlphaFoldDB" id="A0A4U2XYY4"/>
<evidence type="ECO:0000313" key="1">
    <source>
        <dbReference type="EMBL" id="TKI53186.1"/>
    </source>
</evidence>